<proteinExistence type="predicted"/>
<dbReference type="InParanoid" id="A0A7M7T3L6"/>
<evidence type="ECO:0000256" key="1">
    <source>
        <dbReference type="SAM" id="SignalP"/>
    </source>
</evidence>
<reference evidence="3" key="1">
    <citation type="submission" date="2015-02" db="EMBL/GenBank/DDBJ databases">
        <title>Genome sequencing for Strongylocentrotus purpuratus.</title>
        <authorList>
            <person name="Murali S."/>
            <person name="Liu Y."/>
            <person name="Vee V."/>
            <person name="English A."/>
            <person name="Wang M."/>
            <person name="Skinner E."/>
            <person name="Han Y."/>
            <person name="Muzny D.M."/>
            <person name="Worley K.C."/>
            <person name="Gibbs R.A."/>
        </authorList>
    </citation>
    <scope>NUCLEOTIDE SEQUENCE</scope>
</reference>
<protein>
    <recommendedName>
        <fullName evidence="4">VCBS repeat-containing protein</fullName>
    </recommendedName>
</protein>
<dbReference type="SUPFAM" id="SSF69318">
    <property type="entry name" value="Integrin alpha N-terminal domain"/>
    <property type="match status" value="1"/>
</dbReference>
<evidence type="ECO:0000313" key="3">
    <source>
        <dbReference type="Proteomes" id="UP000007110"/>
    </source>
</evidence>
<keyword evidence="3" id="KW-1185">Reference proteome</keyword>
<dbReference type="AlphaFoldDB" id="A0A7M7T3L6"/>
<reference evidence="2" key="2">
    <citation type="submission" date="2021-01" db="UniProtKB">
        <authorList>
            <consortium name="EnsemblMetazoa"/>
        </authorList>
    </citation>
    <scope>IDENTIFICATION</scope>
</reference>
<dbReference type="OMA" id="KIQHRVI"/>
<sequence length="433" mass="48211">MHLAAILFAVAILCPTAMGWTVKNLGHIDIPFAAFTSIIPDPTTGMDTVTISTFNPIPRTTDDIFIIRDVRAQLALRGADALETEVLANGMLWPNEVEEIPDDVFGRHGLWWVANGFLVPTKTDGNIEIIEAGNDTSLGPATTYDITSRLLDTSRWFYHRVVFVDMDQDGLKDALTCRAYVPVVGDVKAEMVWFKHPRIGDPLSATWKENIMFTGPDAFFRYEELPVPGSIRSEKRFSIFSTQYFAEKLVVSWTEGVRADWGKIKHRVIDAVPEERFFECEIVDLNGDGRLDLLVTANSETNGKLLAYEIPEDWENGIWVRQVIAEGFKPNSLITVEGMGSPGVAFTINPDSSTTRRKPMITMAGDDDSNVYIFEAVNDNDVNDWRYTKTSIFVSEKGTVGSMSFGDVTGDGLAEIFVPAYSDGQLHVLTFEP</sequence>
<dbReference type="Proteomes" id="UP000007110">
    <property type="component" value="Unassembled WGS sequence"/>
</dbReference>
<feature type="signal peptide" evidence="1">
    <location>
        <begin position="1"/>
        <end position="19"/>
    </location>
</feature>
<name>A0A7M7T3L6_STRPU</name>
<organism evidence="2 3">
    <name type="scientific">Strongylocentrotus purpuratus</name>
    <name type="common">Purple sea urchin</name>
    <dbReference type="NCBI Taxonomy" id="7668"/>
    <lineage>
        <taxon>Eukaryota</taxon>
        <taxon>Metazoa</taxon>
        <taxon>Echinodermata</taxon>
        <taxon>Eleutherozoa</taxon>
        <taxon>Echinozoa</taxon>
        <taxon>Echinoidea</taxon>
        <taxon>Euechinoidea</taxon>
        <taxon>Echinacea</taxon>
        <taxon>Camarodonta</taxon>
        <taxon>Echinidea</taxon>
        <taxon>Strongylocentrotidae</taxon>
        <taxon>Strongylocentrotus</taxon>
    </lineage>
</organism>
<dbReference type="InterPro" id="IPR028994">
    <property type="entry name" value="Integrin_alpha_N"/>
</dbReference>
<dbReference type="OrthoDB" id="10022113at2759"/>
<accession>A0A7M7T3L6</accession>
<feature type="chain" id="PRO_5029719812" description="VCBS repeat-containing protein" evidence="1">
    <location>
        <begin position="20"/>
        <end position="433"/>
    </location>
</feature>
<dbReference type="PANTHER" id="PTHR35836">
    <property type="entry name" value="VCBS REPEAT-CONTAINING PROTEIN"/>
    <property type="match status" value="1"/>
</dbReference>
<dbReference type="GeneID" id="575598"/>
<dbReference type="PANTHER" id="PTHR35836:SF1">
    <property type="entry name" value="VCBS REPEAT-CONTAINING PROTEIN"/>
    <property type="match status" value="1"/>
</dbReference>
<keyword evidence="1" id="KW-0732">Signal</keyword>
<dbReference type="KEGG" id="spu:575598"/>
<evidence type="ECO:0008006" key="4">
    <source>
        <dbReference type="Google" id="ProtNLM"/>
    </source>
</evidence>
<dbReference type="RefSeq" id="XP_030851419.1">
    <property type="nucleotide sequence ID" value="XM_030995559.1"/>
</dbReference>
<dbReference type="EnsemblMetazoa" id="XM_030995559">
    <property type="protein sequence ID" value="XP_030851419"/>
    <property type="gene ID" value="LOC575598"/>
</dbReference>
<evidence type="ECO:0000313" key="2">
    <source>
        <dbReference type="EnsemblMetazoa" id="XP_030851419"/>
    </source>
</evidence>